<gene>
    <name evidence="2" type="primary">LOC103517447</name>
</gene>
<dbReference type="RefSeq" id="XP_008480704.1">
    <property type="nucleotide sequence ID" value="XM_008482482.3"/>
</dbReference>
<dbReference type="KEGG" id="dci:103517447"/>
<sequence length="91" mass="10574">MPVGSWLIYRDMGAYTLPVASTFNGFPIPKVHAVIEEHIWLMLKDRLPLTQDHFIKENQPVRNDSWDELPHMDDYEDIIPFSYVGEVATTN</sequence>
<proteinExistence type="predicted"/>
<evidence type="ECO:0000313" key="2">
    <source>
        <dbReference type="RefSeq" id="XP_008480704.1"/>
    </source>
</evidence>
<dbReference type="InterPro" id="IPR009006">
    <property type="entry name" value="Ala_racemase/Decarboxylase_C"/>
</dbReference>
<dbReference type="SUPFAM" id="SSF50621">
    <property type="entry name" value="Alanine racemase C-terminal domain-like"/>
    <property type="match status" value="1"/>
</dbReference>
<protein>
    <submittedName>
        <fullName evidence="2">Ornithine decarboxylase-like</fullName>
    </submittedName>
</protein>
<dbReference type="GO" id="GO:0003824">
    <property type="term" value="F:catalytic activity"/>
    <property type="evidence" value="ECO:0007669"/>
    <property type="project" value="InterPro"/>
</dbReference>
<dbReference type="GeneID" id="103517447"/>
<keyword evidence="1" id="KW-1185">Reference proteome</keyword>
<organism evidence="1 2">
    <name type="scientific">Diaphorina citri</name>
    <name type="common">Asian citrus psyllid</name>
    <dbReference type="NCBI Taxonomy" id="121845"/>
    <lineage>
        <taxon>Eukaryota</taxon>
        <taxon>Metazoa</taxon>
        <taxon>Ecdysozoa</taxon>
        <taxon>Arthropoda</taxon>
        <taxon>Hexapoda</taxon>
        <taxon>Insecta</taxon>
        <taxon>Pterygota</taxon>
        <taxon>Neoptera</taxon>
        <taxon>Paraneoptera</taxon>
        <taxon>Hemiptera</taxon>
        <taxon>Sternorrhyncha</taxon>
        <taxon>Psylloidea</taxon>
        <taxon>Psyllidae</taxon>
        <taxon>Diaphorininae</taxon>
        <taxon>Diaphorina</taxon>
    </lineage>
</organism>
<evidence type="ECO:0000313" key="1">
    <source>
        <dbReference type="Proteomes" id="UP000079169"/>
    </source>
</evidence>
<reference evidence="2" key="1">
    <citation type="submission" date="2025-08" db="UniProtKB">
        <authorList>
            <consortium name="RefSeq"/>
        </authorList>
    </citation>
    <scope>IDENTIFICATION</scope>
</reference>
<dbReference type="Gene3D" id="2.40.37.10">
    <property type="entry name" value="Lyase, Ornithine Decarboxylase, Chain A, domain 1"/>
    <property type="match status" value="1"/>
</dbReference>
<name>A0A1S3DF62_DIACI</name>
<accession>A0A1S3DF62</accession>
<dbReference type="Proteomes" id="UP000079169">
    <property type="component" value="Unplaced"/>
</dbReference>
<dbReference type="STRING" id="121845.A0A1S3DF62"/>
<dbReference type="AlphaFoldDB" id="A0A1S3DF62"/>
<dbReference type="PaxDb" id="121845-A0A1S3DF62"/>